<name>X1DM60_9ZZZZ</name>
<organism evidence="1">
    <name type="scientific">marine sediment metagenome</name>
    <dbReference type="NCBI Taxonomy" id="412755"/>
    <lineage>
        <taxon>unclassified sequences</taxon>
        <taxon>metagenomes</taxon>
        <taxon>ecological metagenomes</taxon>
    </lineage>
</organism>
<feature type="non-terminal residue" evidence="1">
    <location>
        <position position="1"/>
    </location>
</feature>
<gene>
    <name evidence="1" type="ORF">S01H4_53926</name>
</gene>
<accession>X1DM60</accession>
<protein>
    <submittedName>
        <fullName evidence="1">Uncharacterized protein</fullName>
    </submittedName>
</protein>
<evidence type="ECO:0000313" key="1">
    <source>
        <dbReference type="EMBL" id="GAH09365.1"/>
    </source>
</evidence>
<reference evidence="1" key="1">
    <citation type="journal article" date="2014" name="Front. Microbiol.">
        <title>High frequency of phylogenetically diverse reductive dehalogenase-homologous genes in deep subseafloor sedimentary metagenomes.</title>
        <authorList>
            <person name="Kawai M."/>
            <person name="Futagami T."/>
            <person name="Toyoda A."/>
            <person name="Takaki Y."/>
            <person name="Nishi S."/>
            <person name="Hori S."/>
            <person name="Arai W."/>
            <person name="Tsubouchi T."/>
            <person name="Morono Y."/>
            <person name="Uchiyama I."/>
            <person name="Ito T."/>
            <person name="Fujiyama A."/>
            <person name="Inagaki F."/>
            <person name="Takami H."/>
        </authorList>
    </citation>
    <scope>NUCLEOTIDE SEQUENCE</scope>
    <source>
        <strain evidence="1">Expedition CK06-06</strain>
    </source>
</reference>
<feature type="non-terminal residue" evidence="1">
    <location>
        <position position="259"/>
    </location>
</feature>
<proteinExistence type="predicted"/>
<sequence>TFWRGKVNGTWQTIEEIHNIATQDARVIDRLFPIAEDGERVGRALLGCGVSFLEVGAGAVTLFYAYRELQWGKKYELEEKPIEHAKYKLKVGKYIIQCEADKQNLLDCNFTLRQNGGCAEFDFRVGRPDYTINLGDEVLIYLYGQATPWYRGRILERSLQGSSSRVRKYAGYGHFEFLNAGDLVDVSYGANHTIGDLRRAIIDILDTYVRAPGVVGSLINTPAGDPKIVVAPAYPIQEMIFDMVKPIDALTDLCELASG</sequence>
<comment type="caution">
    <text evidence="1">The sequence shown here is derived from an EMBL/GenBank/DDBJ whole genome shotgun (WGS) entry which is preliminary data.</text>
</comment>
<dbReference type="EMBL" id="BART01030978">
    <property type="protein sequence ID" value="GAH09365.1"/>
    <property type="molecule type" value="Genomic_DNA"/>
</dbReference>
<dbReference type="AlphaFoldDB" id="X1DM60"/>